<name>A0A7X0ZAL0_9LIST</name>
<dbReference type="AlphaFoldDB" id="A0A7X0ZAL0"/>
<organism evidence="1 2">
    <name type="scientific">Listeria cossartiae subsp. cayugensis</name>
    <dbReference type="NCBI Taxonomy" id="2713505"/>
    <lineage>
        <taxon>Bacteria</taxon>
        <taxon>Bacillati</taxon>
        <taxon>Bacillota</taxon>
        <taxon>Bacilli</taxon>
        <taxon>Bacillales</taxon>
        <taxon>Listeriaceae</taxon>
        <taxon>Listeria</taxon>
        <taxon>Listeria cossartiae</taxon>
    </lineage>
</organism>
<accession>A0A7X0ZAL0</accession>
<evidence type="ECO:0000313" key="1">
    <source>
        <dbReference type="EMBL" id="MBC2248910.1"/>
    </source>
</evidence>
<sequence>MKQLTVGDSFNGFLNSLKVRKDIKIMSDEELYNYIFEVFLGDIVAYLSPNTLERLDSEGIIDEDIYAISKNLRNELLEMINGPLWNIASVKNSDEWTNIFEGLKKLDALVHKKWTEEEISYLKNMI</sequence>
<proteinExistence type="predicted"/>
<dbReference type="Proteomes" id="UP000559864">
    <property type="component" value="Unassembled WGS sequence"/>
</dbReference>
<evidence type="ECO:0000313" key="2">
    <source>
        <dbReference type="Proteomes" id="UP000559864"/>
    </source>
</evidence>
<dbReference type="RefSeq" id="WP_185604036.1">
    <property type="nucleotide sequence ID" value="NZ_JAARZC010000001.1"/>
</dbReference>
<protein>
    <submittedName>
        <fullName evidence="1">Uncharacterized protein</fullName>
    </submittedName>
</protein>
<reference evidence="1 2" key="1">
    <citation type="submission" date="2020-03" db="EMBL/GenBank/DDBJ databases">
        <title>Soil Listeria distribution.</title>
        <authorList>
            <person name="Liao J."/>
            <person name="Wiedmann M."/>
        </authorList>
    </citation>
    <scope>NUCLEOTIDE SEQUENCE [LARGE SCALE GENOMIC DNA]</scope>
    <source>
        <strain evidence="1 2">FSL L7-0123</strain>
    </source>
</reference>
<gene>
    <name evidence="1" type="ORF">HCB49_02695</name>
</gene>
<comment type="caution">
    <text evidence="1">The sequence shown here is derived from an EMBL/GenBank/DDBJ whole genome shotgun (WGS) entry which is preliminary data.</text>
</comment>
<dbReference type="EMBL" id="JAARZC010000001">
    <property type="protein sequence ID" value="MBC2248910.1"/>
    <property type="molecule type" value="Genomic_DNA"/>
</dbReference>